<protein>
    <recommendedName>
        <fullName evidence="3">DUF5050 domain-containing protein</fullName>
    </recommendedName>
</protein>
<proteinExistence type="predicted"/>
<name>A0ABU5PKZ2_9BACL</name>
<sequence length="232" mass="27236">MKKILIAIVSCLILIGVLYYINSDPKRGQEDLQALFNRWDRGEVEDSEKTKIMNTLADRLRENPQFSIKEIEEISNFFSFFEADSLKVIQYIENPEFYGSSGRESFHIVVYNDLVEIIDSRGSMRIEDIKRRDEHLYYVYATDYKITNITGIHIFKIEIEDGQTLDWSSLINKERLTDNFQYDEASEVLYYHDGHIYYKEIRDNGNEVLITAADTDYLLQLGDDGLYYIAPE</sequence>
<accession>A0ABU5PKZ2</accession>
<organism evidence="1 2">
    <name type="scientific">Paenibacillus phoenicis</name>
    <dbReference type="NCBI Taxonomy" id="554117"/>
    <lineage>
        <taxon>Bacteria</taxon>
        <taxon>Bacillati</taxon>
        <taxon>Bacillota</taxon>
        <taxon>Bacilli</taxon>
        <taxon>Bacillales</taxon>
        <taxon>Paenibacillaceae</taxon>
        <taxon>Paenibacillus</taxon>
    </lineage>
</organism>
<evidence type="ECO:0000313" key="2">
    <source>
        <dbReference type="Proteomes" id="UP001292216"/>
    </source>
</evidence>
<reference evidence="1 2" key="1">
    <citation type="submission" date="2023-12" db="EMBL/GenBank/DDBJ databases">
        <title>Whole genome sequencing of Paenibacillus phoenicis isolated from the Phoenix Mars Lander spacecraft assembly facility.</title>
        <authorList>
            <person name="Garcia A."/>
            <person name="Venkateswaran K."/>
        </authorList>
    </citation>
    <scope>NUCLEOTIDE SEQUENCE [LARGE SCALE GENOMIC DNA]</scope>
    <source>
        <strain evidence="1 2">3PO2SA</strain>
    </source>
</reference>
<evidence type="ECO:0000313" key="1">
    <source>
        <dbReference type="EMBL" id="MEA3570616.1"/>
    </source>
</evidence>
<keyword evidence="2" id="KW-1185">Reference proteome</keyword>
<dbReference type="EMBL" id="JAYERP010000001">
    <property type="protein sequence ID" value="MEA3570616.1"/>
    <property type="molecule type" value="Genomic_DNA"/>
</dbReference>
<evidence type="ECO:0008006" key="3">
    <source>
        <dbReference type="Google" id="ProtNLM"/>
    </source>
</evidence>
<gene>
    <name evidence="1" type="ORF">U9M73_11460</name>
</gene>
<comment type="caution">
    <text evidence="1">The sequence shown here is derived from an EMBL/GenBank/DDBJ whole genome shotgun (WGS) entry which is preliminary data.</text>
</comment>
<dbReference type="Proteomes" id="UP001292216">
    <property type="component" value="Unassembled WGS sequence"/>
</dbReference>
<dbReference type="RefSeq" id="WP_260070207.1">
    <property type="nucleotide sequence ID" value="NZ_CBCSKM010000010.1"/>
</dbReference>